<dbReference type="eggNOG" id="COG5428">
    <property type="taxonomic scope" value="Bacteria"/>
</dbReference>
<dbReference type="Pfam" id="PF10049">
    <property type="entry name" value="DUF2283"/>
    <property type="match status" value="1"/>
</dbReference>
<dbReference type="EMBL" id="DF820463">
    <property type="protein sequence ID" value="GAK55500.1"/>
    <property type="molecule type" value="Genomic_DNA"/>
</dbReference>
<evidence type="ECO:0000313" key="1">
    <source>
        <dbReference type="EMBL" id="GAK55500.1"/>
    </source>
</evidence>
<dbReference type="Proteomes" id="UP000030661">
    <property type="component" value="Unassembled WGS sequence"/>
</dbReference>
<protein>
    <recommendedName>
        <fullName evidence="3">DUF2283 domain-containing protein</fullName>
    </recommendedName>
</protein>
<evidence type="ECO:0000313" key="2">
    <source>
        <dbReference type="Proteomes" id="UP000030661"/>
    </source>
</evidence>
<evidence type="ECO:0008006" key="3">
    <source>
        <dbReference type="Google" id="ProtNLM"/>
    </source>
</evidence>
<dbReference type="AlphaFoldDB" id="A0A0S6WAG2"/>
<reference evidence="1" key="1">
    <citation type="journal article" date="2015" name="PeerJ">
        <title>First genomic representation of candidate bacterial phylum KSB3 points to enhanced environmental sensing as a trigger of wastewater bulking.</title>
        <authorList>
            <person name="Sekiguchi Y."/>
            <person name="Ohashi A."/>
            <person name="Parks D.H."/>
            <person name="Yamauchi T."/>
            <person name="Tyson G.W."/>
            <person name="Hugenholtz P."/>
        </authorList>
    </citation>
    <scope>NUCLEOTIDE SEQUENCE [LARGE SCALE GENOMIC DNA]</scope>
</reference>
<dbReference type="InterPro" id="IPR019270">
    <property type="entry name" value="DUF2283"/>
</dbReference>
<keyword evidence="2" id="KW-1185">Reference proteome</keyword>
<sequence length="93" mass="10854">MDIVYSVNDVPIRFTRERWFHAVLQSVPLLLDFPTPKFWVDYDREADVLYISFDRPQNATNSEMTEDGLLLRYRDEQLIGVTILDASTRSALS</sequence>
<accession>A0A0S6WAG2</accession>
<gene>
    <name evidence="1" type="ORF">U27_02334</name>
</gene>
<name>A0A0S6WAG2_VECG1</name>
<proteinExistence type="predicted"/>
<dbReference type="HOGENOM" id="CLU_185847_0_0_0"/>
<organism evidence="1">
    <name type="scientific">Vecturithrix granuli</name>
    <dbReference type="NCBI Taxonomy" id="1499967"/>
    <lineage>
        <taxon>Bacteria</taxon>
        <taxon>Candidatus Moduliflexota</taxon>
        <taxon>Candidatus Vecturitrichia</taxon>
        <taxon>Candidatus Vecturitrichales</taxon>
        <taxon>Candidatus Vecturitrichaceae</taxon>
        <taxon>Candidatus Vecturithrix</taxon>
    </lineage>
</organism>